<dbReference type="NCBIfam" id="NF009682">
    <property type="entry name" value="PRK13203.1"/>
    <property type="match status" value="1"/>
</dbReference>
<dbReference type="GO" id="GO:0035550">
    <property type="term" value="C:urease complex"/>
    <property type="evidence" value="ECO:0007669"/>
    <property type="project" value="InterPro"/>
</dbReference>
<dbReference type="RefSeq" id="WP_184725020.1">
    <property type="nucleotide sequence ID" value="NZ_JACHIW010000001.1"/>
</dbReference>
<dbReference type="PANTHER" id="PTHR33569:SF1">
    <property type="entry name" value="UREASE"/>
    <property type="match status" value="1"/>
</dbReference>
<dbReference type="CDD" id="cd00407">
    <property type="entry name" value="Urease_beta"/>
    <property type="match status" value="1"/>
</dbReference>
<evidence type="ECO:0000313" key="5">
    <source>
        <dbReference type="Proteomes" id="UP000584374"/>
    </source>
</evidence>
<keyword evidence="1 4" id="KW-0378">Hydrolase</keyword>
<evidence type="ECO:0000256" key="2">
    <source>
        <dbReference type="ARBA" id="ARBA00047778"/>
    </source>
</evidence>
<feature type="compositionally biased region" description="Basic and acidic residues" evidence="3">
    <location>
        <begin position="115"/>
        <end position="127"/>
    </location>
</feature>
<keyword evidence="5" id="KW-1185">Reference proteome</keyword>
<dbReference type="NCBIfam" id="TIGR00192">
    <property type="entry name" value="urease_beta"/>
    <property type="match status" value="1"/>
</dbReference>
<comment type="catalytic activity">
    <reaction evidence="2">
        <text>urea + 2 H2O + H(+) = hydrogencarbonate + 2 NH4(+)</text>
        <dbReference type="Rhea" id="RHEA:20557"/>
        <dbReference type="ChEBI" id="CHEBI:15377"/>
        <dbReference type="ChEBI" id="CHEBI:15378"/>
        <dbReference type="ChEBI" id="CHEBI:16199"/>
        <dbReference type="ChEBI" id="CHEBI:17544"/>
        <dbReference type="ChEBI" id="CHEBI:28938"/>
        <dbReference type="EC" id="3.5.1.5"/>
    </reaction>
</comment>
<dbReference type="SUPFAM" id="SSF51278">
    <property type="entry name" value="Urease, beta-subunit"/>
    <property type="match status" value="1"/>
</dbReference>
<dbReference type="InterPro" id="IPR050069">
    <property type="entry name" value="Urease_subunit"/>
</dbReference>
<dbReference type="InterPro" id="IPR036461">
    <property type="entry name" value="Urease_betasu_sf"/>
</dbReference>
<dbReference type="InterPro" id="IPR002019">
    <property type="entry name" value="Urease_beta-like"/>
</dbReference>
<comment type="caution">
    <text evidence="4">The sequence shown here is derived from an EMBL/GenBank/DDBJ whole genome shotgun (WGS) entry which is preliminary data.</text>
</comment>
<dbReference type="Pfam" id="PF00699">
    <property type="entry name" value="Urease_beta"/>
    <property type="match status" value="1"/>
</dbReference>
<dbReference type="GO" id="GO:0043419">
    <property type="term" value="P:urea catabolic process"/>
    <property type="evidence" value="ECO:0007669"/>
    <property type="project" value="InterPro"/>
</dbReference>
<evidence type="ECO:0000256" key="3">
    <source>
        <dbReference type="SAM" id="MobiDB-lite"/>
    </source>
</evidence>
<dbReference type="EC" id="3.5.1.5" evidence="4"/>
<protein>
    <submittedName>
        <fullName evidence="4">Urease subunit beta</fullName>
        <ecNumber evidence="4">3.5.1.5</ecNumber>
    </submittedName>
</protein>
<name>A0A840PU08_9PSEU</name>
<dbReference type="Proteomes" id="UP000584374">
    <property type="component" value="Unassembled WGS sequence"/>
</dbReference>
<dbReference type="AlphaFoldDB" id="A0A840PU08"/>
<gene>
    <name evidence="4" type="ORF">BJ970_001316</name>
</gene>
<dbReference type="EMBL" id="JACHIW010000001">
    <property type="protein sequence ID" value="MBB5153782.1"/>
    <property type="molecule type" value="Genomic_DNA"/>
</dbReference>
<accession>A0A840PU08</accession>
<evidence type="ECO:0000256" key="1">
    <source>
        <dbReference type="ARBA" id="ARBA00022801"/>
    </source>
</evidence>
<dbReference type="Gene3D" id="2.10.150.10">
    <property type="entry name" value="Urease, beta subunit"/>
    <property type="match status" value="1"/>
</dbReference>
<organism evidence="4 5">
    <name type="scientific">Saccharopolyspora phatthalungensis</name>
    <dbReference type="NCBI Taxonomy" id="664693"/>
    <lineage>
        <taxon>Bacteria</taxon>
        <taxon>Bacillati</taxon>
        <taxon>Actinomycetota</taxon>
        <taxon>Actinomycetes</taxon>
        <taxon>Pseudonocardiales</taxon>
        <taxon>Pseudonocardiaceae</taxon>
        <taxon>Saccharopolyspora</taxon>
    </lineage>
</organism>
<reference evidence="4 5" key="1">
    <citation type="submission" date="2020-08" db="EMBL/GenBank/DDBJ databases">
        <title>Sequencing the genomes of 1000 actinobacteria strains.</title>
        <authorList>
            <person name="Klenk H.-P."/>
        </authorList>
    </citation>
    <scope>NUCLEOTIDE SEQUENCE [LARGE SCALE GENOMIC DNA]</scope>
    <source>
        <strain evidence="4 5">DSM 45584</strain>
    </source>
</reference>
<evidence type="ECO:0000313" key="4">
    <source>
        <dbReference type="EMBL" id="MBB5153782.1"/>
    </source>
</evidence>
<dbReference type="PANTHER" id="PTHR33569">
    <property type="entry name" value="UREASE"/>
    <property type="match status" value="1"/>
</dbReference>
<sequence>MRPGEIITGECPIPRNPGRERIRITVVNRADRAVQVGSHYHFAAVNPGLEFDRAKAWGYRLDVPSGTAVRFEPNQDREVDLVPIGGSRLVRGLRLEYAGELDGRDHEPAPFGYGEKGEGHQDERIVH</sequence>
<dbReference type="GO" id="GO:0009039">
    <property type="term" value="F:urease activity"/>
    <property type="evidence" value="ECO:0007669"/>
    <property type="project" value="UniProtKB-EC"/>
</dbReference>
<proteinExistence type="predicted"/>
<feature type="region of interest" description="Disordered" evidence="3">
    <location>
        <begin position="102"/>
        <end position="127"/>
    </location>
</feature>